<name>L8JDT2_9GAMM</name>
<dbReference type="AlphaFoldDB" id="L8JDT2"/>
<sequence>MKKAIYFLSVLALAGCNEDDIKDLAEGNTKVFAVTGANVQSKMGTIDPGYYDIKTITEGMSSTPDKIPVGAKSTLENLGIDVERESCGKIDITPPLCFEEGNSDSCLPSEINMLGLAVYTIDLDKVKTASENGFYPTLATDLGGLYVDISYQEVSCDYLKSL</sequence>
<dbReference type="EMBL" id="AMZO01000016">
    <property type="protein sequence ID" value="ELR65572.1"/>
    <property type="molecule type" value="Genomic_DNA"/>
</dbReference>
<keyword evidence="2" id="KW-1185">Reference proteome</keyword>
<accession>L8JDT2</accession>
<dbReference type="PROSITE" id="PS51257">
    <property type="entry name" value="PROKAR_LIPOPROTEIN"/>
    <property type="match status" value="1"/>
</dbReference>
<gene>
    <name evidence="1" type="ORF">C942_00655</name>
</gene>
<dbReference type="OrthoDB" id="5814438at2"/>
<evidence type="ECO:0000313" key="1">
    <source>
        <dbReference type="EMBL" id="ELR65572.1"/>
    </source>
</evidence>
<evidence type="ECO:0008006" key="3">
    <source>
        <dbReference type="Google" id="ProtNLM"/>
    </source>
</evidence>
<dbReference type="PATRIC" id="fig|1056511.3.peg.2144"/>
<dbReference type="Proteomes" id="UP000011134">
    <property type="component" value="Unassembled WGS sequence"/>
</dbReference>
<protein>
    <recommendedName>
        <fullName evidence="3">Lipoprotein</fullName>
    </recommendedName>
</protein>
<organism evidence="1 2">
    <name type="scientific">Photobacterium marinum</name>
    <dbReference type="NCBI Taxonomy" id="1056511"/>
    <lineage>
        <taxon>Bacteria</taxon>
        <taxon>Pseudomonadati</taxon>
        <taxon>Pseudomonadota</taxon>
        <taxon>Gammaproteobacteria</taxon>
        <taxon>Vibrionales</taxon>
        <taxon>Vibrionaceae</taxon>
        <taxon>Photobacterium</taxon>
    </lineage>
</organism>
<comment type="caution">
    <text evidence="1">The sequence shown here is derived from an EMBL/GenBank/DDBJ whole genome shotgun (WGS) entry which is preliminary data.</text>
</comment>
<evidence type="ECO:0000313" key="2">
    <source>
        <dbReference type="Proteomes" id="UP000011134"/>
    </source>
</evidence>
<reference evidence="1 2" key="1">
    <citation type="submission" date="2012-12" db="EMBL/GenBank/DDBJ databases">
        <title>Genome Assembly of Photobacterium sp. AK15.</title>
        <authorList>
            <person name="Khatri I."/>
            <person name="Vaidya B."/>
            <person name="Srinivas T.N.R."/>
            <person name="Subramanian S."/>
            <person name="Pinnaka A."/>
        </authorList>
    </citation>
    <scope>NUCLEOTIDE SEQUENCE [LARGE SCALE GENOMIC DNA]</scope>
    <source>
        <strain evidence="1 2">AK15</strain>
    </source>
</reference>
<proteinExistence type="predicted"/>